<dbReference type="EMBL" id="BGPR01000854">
    <property type="protein sequence ID" value="GBM37954.1"/>
    <property type="molecule type" value="Genomic_DNA"/>
</dbReference>
<dbReference type="PANTHER" id="PTHR12984:SF16">
    <property type="entry name" value="BLACK MATCH, ISOFORM H"/>
    <property type="match status" value="1"/>
</dbReference>
<evidence type="ECO:0008006" key="3">
    <source>
        <dbReference type="Google" id="ProtNLM"/>
    </source>
</evidence>
<keyword evidence="2" id="KW-1185">Reference proteome</keyword>
<dbReference type="SUPFAM" id="SSF48371">
    <property type="entry name" value="ARM repeat"/>
    <property type="match status" value="1"/>
</dbReference>
<sequence length="136" mass="15152">MHVLPSLNSELQTPEVLAAALQPLLYMIEESTTEEYTELILPVFRAVFAMPKSVQATVTLLENMDIIMKKTPKSDLKSEVLPMLYNAFDSTTPQIQEACFANLQQACIARALQARVAICIVSLPQVRFRLDASNLP</sequence>
<comment type="caution">
    <text evidence="1">The sequence shown here is derived from an EMBL/GenBank/DDBJ whole genome shotgun (WGS) entry which is preliminary data.</text>
</comment>
<dbReference type="InterPro" id="IPR051177">
    <property type="entry name" value="CIK-Related_Protein"/>
</dbReference>
<organism evidence="1 2">
    <name type="scientific">Araneus ventricosus</name>
    <name type="common">Orbweaver spider</name>
    <name type="synonym">Epeira ventricosa</name>
    <dbReference type="NCBI Taxonomy" id="182803"/>
    <lineage>
        <taxon>Eukaryota</taxon>
        <taxon>Metazoa</taxon>
        <taxon>Ecdysozoa</taxon>
        <taxon>Arthropoda</taxon>
        <taxon>Chelicerata</taxon>
        <taxon>Arachnida</taxon>
        <taxon>Araneae</taxon>
        <taxon>Araneomorphae</taxon>
        <taxon>Entelegynae</taxon>
        <taxon>Araneoidea</taxon>
        <taxon>Araneidae</taxon>
        <taxon>Araneus</taxon>
    </lineage>
</organism>
<gene>
    <name evidence="1" type="ORF">AVEN_46257_1</name>
</gene>
<reference evidence="1 2" key="1">
    <citation type="journal article" date="2019" name="Sci. Rep.">
        <title>Orb-weaving spider Araneus ventricosus genome elucidates the spidroin gene catalogue.</title>
        <authorList>
            <person name="Kono N."/>
            <person name="Nakamura H."/>
            <person name="Ohtoshi R."/>
            <person name="Moran D.A.P."/>
            <person name="Shinohara A."/>
            <person name="Yoshida Y."/>
            <person name="Fujiwara M."/>
            <person name="Mori M."/>
            <person name="Tomita M."/>
            <person name="Arakawa K."/>
        </authorList>
    </citation>
    <scope>NUCLEOTIDE SEQUENCE [LARGE SCALE GENOMIC DNA]</scope>
</reference>
<proteinExistence type="predicted"/>
<dbReference type="PANTHER" id="PTHR12984">
    <property type="entry name" value="SCY1-RELATED S/T PROTEIN KINASE-LIKE"/>
    <property type="match status" value="1"/>
</dbReference>
<protein>
    <recommendedName>
        <fullName evidence="3">SCY1-like protein 2</fullName>
    </recommendedName>
</protein>
<accession>A0A4Y2FEH0</accession>
<dbReference type="AlphaFoldDB" id="A0A4Y2FEH0"/>
<dbReference type="InterPro" id="IPR016024">
    <property type="entry name" value="ARM-type_fold"/>
</dbReference>
<evidence type="ECO:0000313" key="1">
    <source>
        <dbReference type="EMBL" id="GBM37954.1"/>
    </source>
</evidence>
<dbReference type="Proteomes" id="UP000499080">
    <property type="component" value="Unassembled WGS sequence"/>
</dbReference>
<name>A0A4Y2FEH0_ARAVE</name>
<evidence type="ECO:0000313" key="2">
    <source>
        <dbReference type="Proteomes" id="UP000499080"/>
    </source>
</evidence>
<dbReference type="OrthoDB" id="6430125at2759"/>
<dbReference type="InterPro" id="IPR011989">
    <property type="entry name" value="ARM-like"/>
</dbReference>
<dbReference type="Gene3D" id="1.25.10.10">
    <property type="entry name" value="Leucine-rich Repeat Variant"/>
    <property type="match status" value="1"/>
</dbReference>